<dbReference type="SMART" id="SM00179">
    <property type="entry name" value="EGF_CA"/>
    <property type="match status" value="3"/>
</dbReference>
<dbReference type="InterPro" id="IPR000742">
    <property type="entry name" value="EGF"/>
</dbReference>
<dbReference type="EMBL" id="MU825398">
    <property type="protein sequence ID" value="KAJ7393155.1"/>
    <property type="molecule type" value="Genomic_DNA"/>
</dbReference>
<dbReference type="OrthoDB" id="6516201at2759"/>
<evidence type="ECO:0000256" key="2">
    <source>
        <dbReference type="ARBA" id="ARBA00022729"/>
    </source>
</evidence>
<accession>A0A9X0A513</accession>
<dbReference type="AlphaFoldDB" id="A0A9X0A513"/>
<dbReference type="SMART" id="SM00181">
    <property type="entry name" value="EGF"/>
    <property type="match status" value="3"/>
</dbReference>
<feature type="domain" description="EGF-like" evidence="6">
    <location>
        <begin position="375"/>
        <end position="417"/>
    </location>
</feature>
<dbReference type="Pfam" id="PF07645">
    <property type="entry name" value="EGF_CA"/>
    <property type="match status" value="2"/>
</dbReference>
<dbReference type="PANTHER" id="PTHR24050">
    <property type="entry name" value="PA14 DOMAIN-CONTAINING PROTEIN"/>
    <property type="match status" value="1"/>
</dbReference>
<sequence>MSPPPLFYSCFVCASLHQMKSRPEFYGGGKITYSTAKERKVGRFIRIFPMSYKNKVCMKMEVYGEPYISKYPDEPYISGKVPVLVLLNPWGMTYTKVKVLEVHDKSVTVQDGGYRKVHEFQPDYAKVIPFHTPLKTELRVDACVIALDPSTKQYISGRVHEVHDSYYMIEPLMEVNKNAKRKTKKLIKATIDKLHLVLALGAMKMNVTRVLPLVGYTRPAKTLRSITSANAPGVSRVKTPARKTVKISMSARRKFVTRMRNVVTPRGVFLVLAREDLKAMATRAAWKLMSAKLLLIRKVINVTSTANVWTFQVDIKCECKQGYHGDGIQSCEIANECKLGTHKCHKTWATCVDTAQSYECHCKDGFEGDGRSCKDINECDRKTHKCPDIVGAKCVNTDGSYKCICLTGFTGNGKNCQNINECKNGVHTCAEYAVCTDKIGSYECNCKEGFKGDPKKKMHT</sequence>
<evidence type="ECO:0000259" key="6">
    <source>
        <dbReference type="PROSITE" id="PS50026"/>
    </source>
</evidence>
<dbReference type="Gene3D" id="2.10.25.10">
    <property type="entry name" value="Laminin"/>
    <property type="match status" value="3"/>
</dbReference>
<dbReference type="SUPFAM" id="SSF57184">
    <property type="entry name" value="Growth factor receptor domain"/>
    <property type="match status" value="1"/>
</dbReference>
<evidence type="ECO:0000256" key="1">
    <source>
        <dbReference type="ARBA" id="ARBA00022536"/>
    </source>
</evidence>
<evidence type="ECO:0000256" key="5">
    <source>
        <dbReference type="PROSITE-ProRule" id="PRU00076"/>
    </source>
</evidence>
<dbReference type="PROSITE" id="PS50026">
    <property type="entry name" value="EGF_3"/>
    <property type="match status" value="3"/>
</dbReference>
<dbReference type="PROSITE" id="PS01186">
    <property type="entry name" value="EGF_2"/>
    <property type="match status" value="2"/>
</dbReference>
<feature type="disulfide bond" evidence="5">
    <location>
        <begin position="386"/>
        <end position="403"/>
    </location>
</feature>
<evidence type="ECO:0000313" key="8">
    <source>
        <dbReference type="Proteomes" id="UP001163046"/>
    </source>
</evidence>
<dbReference type="InterPro" id="IPR024731">
    <property type="entry name" value="NELL2-like_EGF"/>
</dbReference>
<feature type="domain" description="EGF-like" evidence="6">
    <location>
        <begin position="333"/>
        <end position="374"/>
    </location>
</feature>
<keyword evidence="4 5" id="KW-1015">Disulfide bond</keyword>
<keyword evidence="2" id="KW-0732">Signal</keyword>
<dbReference type="Gene3D" id="2.60.120.260">
    <property type="entry name" value="Galactose-binding domain-like"/>
    <property type="match status" value="1"/>
</dbReference>
<dbReference type="GO" id="GO:0005509">
    <property type="term" value="F:calcium ion binding"/>
    <property type="evidence" value="ECO:0007669"/>
    <property type="project" value="InterPro"/>
</dbReference>
<keyword evidence="1 5" id="KW-0245">EGF-like domain</keyword>
<feature type="domain" description="EGF-like" evidence="6">
    <location>
        <begin position="418"/>
        <end position="453"/>
    </location>
</feature>
<dbReference type="FunFam" id="2.10.25.10:FF:000038">
    <property type="entry name" value="Fibrillin 2"/>
    <property type="match status" value="3"/>
</dbReference>
<dbReference type="InterPro" id="IPR049883">
    <property type="entry name" value="NOTCH1_EGF-like"/>
</dbReference>
<evidence type="ECO:0000313" key="7">
    <source>
        <dbReference type="EMBL" id="KAJ7393155.1"/>
    </source>
</evidence>
<protein>
    <recommendedName>
        <fullName evidence="6">EGF-like domain-containing protein</fullName>
    </recommendedName>
</protein>
<evidence type="ECO:0000256" key="3">
    <source>
        <dbReference type="ARBA" id="ARBA00022737"/>
    </source>
</evidence>
<name>A0A9X0A513_9CNID</name>
<keyword evidence="8" id="KW-1185">Reference proteome</keyword>
<dbReference type="PROSITE" id="PS00010">
    <property type="entry name" value="ASX_HYDROXYL"/>
    <property type="match status" value="3"/>
</dbReference>
<dbReference type="InterPro" id="IPR018097">
    <property type="entry name" value="EGF_Ca-bd_CS"/>
</dbReference>
<comment type="caution">
    <text evidence="5">Lacks conserved residue(s) required for the propagation of feature annotation.</text>
</comment>
<keyword evidence="3" id="KW-0677">Repeat</keyword>
<dbReference type="PROSITE" id="PS01187">
    <property type="entry name" value="EGF_CA"/>
    <property type="match status" value="1"/>
</dbReference>
<reference evidence="7" key="1">
    <citation type="submission" date="2023-01" db="EMBL/GenBank/DDBJ databases">
        <title>Genome assembly of the deep-sea coral Lophelia pertusa.</title>
        <authorList>
            <person name="Herrera S."/>
            <person name="Cordes E."/>
        </authorList>
    </citation>
    <scope>NUCLEOTIDE SEQUENCE</scope>
    <source>
        <strain evidence="7">USNM1676648</strain>
        <tissue evidence="7">Polyp</tissue>
    </source>
</reference>
<gene>
    <name evidence="7" type="ORF">OS493_006121</name>
</gene>
<dbReference type="InterPro" id="IPR052235">
    <property type="entry name" value="Nephronectin_domain"/>
</dbReference>
<dbReference type="InterPro" id="IPR009030">
    <property type="entry name" value="Growth_fac_rcpt_cys_sf"/>
</dbReference>
<dbReference type="Pfam" id="PF12947">
    <property type="entry name" value="EGF_3"/>
    <property type="match status" value="1"/>
</dbReference>
<dbReference type="PANTHER" id="PTHR24050:SF28">
    <property type="entry name" value="UROMODULIN-LIKE"/>
    <property type="match status" value="1"/>
</dbReference>
<dbReference type="CDD" id="cd00054">
    <property type="entry name" value="EGF_CA"/>
    <property type="match status" value="3"/>
</dbReference>
<dbReference type="InterPro" id="IPR000152">
    <property type="entry name" value="EGF-type_Asp/Asn_hydroxyl_site"/>
</dbReference>
<evidence type="ECO:0000256" key="4">
    <source>
        <dbReference type="ARBA" id="ARBA00023157"/>
    </source>
</evidence>
<proteinExistence type="predicted"/>
<comment type="caution">
    <text evidence="7">The sequence shown here is derived from an EMBL/GenBank/DDBJ whole genome shotgun (WGS) entry which is preliminary data.</text>
</comment>
<dbReference type="Proteomes" id="UP001163046">
    <property type="component" value="Unassembled WGS sequence"/>
</dbReference>
<organism evidence="7 8">
    <name type="scientific">Desmophyllum pertusum</name>
    <dbReference type="NCBI Taxonomy" id="174260"/>
    <lineage>
        <taxon>Eukaryota</taxon>
        <taxon>Metazoa</taxon>
        <taxon>Cnidaria</taxon>
        <taxon>Anthozoa</taxon>
        <taxon>Hexacorallia</taxon>
        <taxon>Scleractinia</taxon>
        <taxon>Caryophylliina</taxon>
        <taxon>Caryophylliidae</taxon>
        <taxon>Desmophyllum</taxon>
    </lineage>
</organism>
<dbReference type="InterPro" id="IPR001881">
    <property type="entry name" value="EGF-like_Ca-bd_dom"/>
</dbReference>